<keyword evidence="1" id="KW-1133">Transmembrane helix</keyword>
<dbReference type="AlphaFoldDB" id="C0HFY0"/>
<evidence type="ECO:0000313" key="2">
    <source>
        <dbReference type="EMBL" id="ACN25933.1"/>
    </source>
</evidence>
<name>C0HFY0_MAIZE</name>
<feature type="transmembrane region" description="Helical" evidence="1">
    <location>
        <begin position="16"/>
        <end position="35"/>
    </location>
</feature>
<dbReference type="EMBL" id="BT061236">
    <property type="protein sequence ID" value="ACN25933.1"/>
    <property type="molecule type" value="mRNA"/>
</dbReference>
<keyword evidence="1" id="KW-0812">Transmembrane</keyword>
<proteinExistence type="evidence at transcript level"/>
<protein>
    <submittedName>
        <fullName evidence="2">Uncharacterized protein</fullName>
    </submittedName>
</protein>
<keyword evidence="1" id="KW-0472">Membrane</keyword>
<accession>C0HFY0</accession>
<sequence>MPSLQKALPPELADNVLRVTFLLHLLLFAVVSLYYGSRPTFKSTCTVVLLMNSQSSGFIHLHQLP</sequence>
<organism evidence="2">
    <name type="scientific">Zea mays</name>
    <name type="common">Maize</name>
    <dbReference type="NCBI Taxonomy" id="4577"/>
    <lineage>
        <taxon>Eukaryota</taxon>
        <taxon>Viridiplantae</taxon>
        <taxon>Streptophyta</taxon>
        <taxon>Embryophyta</taxon>
        <taxon>Tracheophyta</taxon>
        <taxon>Spermatophyta</taxon>
        <taxon>Magnoliopsida</taxon>
        <taxon>Liliopsida</taxon>
        <taxon>Poales</taxon>
        <taxon>Poaceae</taxon>
        <taxon>PACMAD clade</taxon>
        <taxon>Panicoideae</taxon>
        <taxon>Andropogonodae</taxon>
        <taxon>Andropogoneae</taxon>
        <taxon>Tripsacinae</taxon>
        <taxon>Zea</taxon>
    </lineage>
</organism>
<evidence type="ECO:0000256" key="1">
    <source>
        <dbReference type="SAM" id="Phobius"/>
    </source>
</evidence>
<reference evidence="2" key="1">
    <citation type="journal article" date="2009" name="PLoS Genet.">
        <title>Sequencing, mapping, and analysis of 27,455 maize full-length cDNAs.</title>
        <authorList>
            <person name="Soderlund C."/>
            <person name="Descour A."/>
            <person name="Kudrna D."/>
            <person name="Bomhoff M."/>
            <person name="Boyd L."/>
            <person name="Currie J."/>
            <person name="Angelova A."/>
            <person name="Collura K."/>
            <person name="Wissotski M."/>
            <person name="Ashley E."/>
            <person name="Morrow D."/>
            <person name="Fernandes J."/>
            <person name="Walbot V."/>
            <person name="Yu Y."/>
        </authorList>
    </citation>
    <scope>NUCLEOTIDE SEQUENCE</scope>
    <source>
        <strain evidence="2">B73</strain>
    </source>
</reference>